<organism evidence="3 4">
    <name type="scientific">Sulfurospirillum cavolei</name>
    <dbReference type="NCBI Taxonomy" id="366522"/>
    <lineage>
        <taxon>Bacteria</taxon>
        <taxon>Pseudomonadati</taxon>
        <taxon>Campylobacterota</taxon>
        <taxon>Epsilonproteobacteria</taxon>
        <taxon>Campylobacterales</taxon>
        <taxon>Sulfurospirillaceae</taxon>
        <taxon>Sulfurospirillum</taxon>
    </lineage>
</organism>
<feature type="domain" description="Phage-like element PBSX protein XkdF" evidence="2">
    <location>
        <begin position="46"/>
        <end position="157"/>
    </location>
</feature>
<dbReference type="Pfam" id="PF14550">
    <property type="entry name" value="Peptidase_S78_2"/>
    <property type="match status" value="1"/>
</dbReference>
<dbReference type="AlphaFoldDB" id="A0A2D3WEP7"/>
<comment type="caution">
    <text evidence="3">The sequence shown here is derived from an EMBL/GenBank/DDBJ whole genome shotgun (WGS) entry which is preliminary data.</text>
</comment>
<evidence type="ECO:0000259" key="2">
    <source>
        <dbReference type="Pfam" id="PF14550"/>
    </source>
</evidence>
<keyword evidence="1" id="KW-0175">Coiled coil</keyword>
<evidence type="ECO:0000256" key="1">
    <source>
        <dbReference type="SAM" id="Coils"/>
    </source>
</evidence>
<gene>
    <name evidence="3" type="ORF">CFH80_09635</name>
</gene>
<sequence>MADKAKRRLSDINISHISLVKAGANGRTILFKSKEDTPTHEVLVKFTKQDDVKGIVYGIVYEPEKVDSQGDIANAEEIEKAAYAFMKARNTLNVDKEHDFSQAGAFVAESWIVKANDPIFPDAVGAWAVAIKVEDEALKADIKKGDIAGLSMAGIAKAETVSEEDGNILKSIKEGFETFIKAFEKSVSSKPTTITKDELNTLFKSELEPILKEKETLKVELTKAKDDLAAVMKEKDELVAELKKSKQTTDPTKIDTSDATVIAKAAQELVKKEEDAGRTLSVADAVAQLTKGAK</sequence>
<evidence type="ECO:0000313" key="4">
    <source>
        <dbReference type="Proteomes" id="UP000231638"/>
    </source>
</evidence>
<dbReference type="Proteomes" id="UP000231638">
    <property type="component" value="Unassembled WGS sequence"/>
</dbReference>
<reference evidence="3 4" key="1">
    <citation type="journal article" date="2017" name="Front. Microbiol.">
        <title>Comparative Genomic Analysis of the Class Epsilonproteobacteria and Proposed Reclassification to Epsilonbacteraeota (phyl. nov.).</title>
        <authorList>
            <person name="Waite D.W."/>
            <person name="Vanwonterghem I."/>
            <person name="Rinke C."/>
            <person name="Parks D.H."/>
            <person name="Zhang Y."/>
            <person name="Takai K."/>
            <person name="Sievert S.M."/>
            <person name="Simon J."/>
            <person name="Campbell B.J."/>
            <person name="Hanson T.E."/>
            <person name="Woyke T."/>
            <person name="Klotz M.G."/>
            <person name="Hugenholtz P."/>
        </authorList>
    </citation>
    <scope>NUCLEOTIDE SEQUENCE [LARGE SCALE GENOMIC DNA]</scope>
    <source>
        <strain evidence="3">UBA11420</strain>
    </source>
</reference>
<protein>
    <recommendedName>
        <fullName evidence="2">Phage-like element PBSX protein XkdF domain-containing protein</fullName>
    </recommendedName>
</protein>
<name>A0A2D3WEP7_9BACT</name>
<feature type="coiled-coil region" evidence="1">
    <location>
        <begin position="214"/>
        <end position="248"/>
    </location>
</feature>
<accession>A0A2D3WEP7</accession>
<dbReference type="EMBL" id="DLUG01000249">
    <property type="protein sequence ID" value="DAB35539.1"/>
    <property type="molecule type" value="Genomic_DNA"/>
</dbReference>
<dbReference type="InterPro" id="IPR027924">
    <property type="entry name" value="XkdF"/>
</dbReference>
<evidence type="ECO:0000313" key="3">
    <source>
        <dbReference type="EMBL" id="DAB35539.1"/>
    </source>
</evidence>
<proteinExistence type="predicted"/>